<comment type="caution">
    <text evidence="1">The sequence shown here is derived from an EMBL/GenBank/DDBJ whole genome shotgun (WGS) entry which is preliminary data.</text>
</comment>
<dbReference type="EMBL" id="JAYMRU010000025">
    <property type="protein sequence ID" value="MEM5403909.1"/>
    <property type="molecule type" value="Genomic_DNA"/>
</dbReference>
<evidence type="ECO:0000313" key="1">
    <source>
        <dbReference type="EMBL" id="MEM5403909.1"/>
    </source>
</evidence>
<keyword evidence="2" id="KW-1185">Reference proteome</keyword>
<protein>
    <submittedName>
        <fullName evidence="1">GPO family capsid scaffolding protein</fullName>
    </submittedName>
</protein>
<evidence type="ECO:0000313" key="2">
    <source>
        <dbReference type="Proteomes" id="UP001392318"/>
    </source>
</evidence>
<name>A0ACC6RQT8_9BURK</name>
<dbReference type="Proteomes" id="UP001392318">
    <property type="component" value="Unassembled WGS sequence"/>
</dbReference>
<gene>
    <name evidence="1" type="ORF">VSR83_28415</name>
</gene>
<sequence>MFKRKLSLVALAVGSMASLFAFDVHAATATSAAIGAGLQHGDMLAGFGTAGAAALGLGIGSTTSADGNHAATSKWFRVAVEGATTDGRNIEREWIQQMAAQYNTALYGARVNCEHIRGYAPLSDTNPFGAYGDVTALKSEQIVDGPLKGKLALYAQITPTQALLDLQKSRQKLYTSIEINFSFADSKQAYLVGLAVTDSPASLGTEMLAFAAGQGENSPLKARKQSPDNLFSAAEETVIEFEPVTQTPASAVTGLFHRVGEMLGFVKEKGATDDKRFSDITQAVELLAKFSNEQAMAVQKYAAKLDELRAELDTEKAAHADTAKKLGELTATLSTQPAGQQRPPATGANGIQKTDC</sequence>
<reference evidence="1" key="1">
    <citation type="submission" date="2024-01" db="EMBL/GenBank/DDBJ databases">
        <title>The diversity of rhizobia nodulating Mimosa spp. in eleven states of Brazil covering several biomes is determined by host plant, location, and edaphic factors.</title>
        <authorList>
            <person name="Rouws L."/>
            <person name="Barauna A."/>
            <person name="Beukes C."/>
            <person name="De Faria S.M."/>
            <person name="Gross E."/>
            <person name="Dos Reis Junior F.B."/>
            <person name="Simon M."/>
            <person name="Maluk M."/>
            <person name="Odee D.W."/>
            <person name="Kenicer G."/>
            <person name="Young J.P.W."/>
            <person name="Reis V.M."/>
            <person name="Zilli J."/>
            <person name="James E.K."/>
        </authorList>
    </citation>
    <scope>NUCLEOTIDE SEQUENCE</scope>
    <source>
        <strain evidence="1">JPY452</strain>
    </source>
</reference>
<organism evidence="1 2">
    <name type="scientific">Paraburkholderia unamae</name>
    <dbReference type="NCBI Taxonomy" id="219649"/>
    <lineage>
        <taxon>Bacteria</taxon>
        <taxon>Pseudomonadati</taxon>
        <taxon>Pseudomonadota</taxon>
        <taxon>Betaproteobacteria</taxon>
        <taxon>Burkholderiales</taxon>
        <taxon>Burkholderiaceae</taxon>
        <taxon>Paraburkholderia</taxon>
    </lineage>
</organism>
<proteinExistence type="predicted"/>
<accession>A0ACC6RQT8</accession>